<keyword evidence="1" id="KW-1133">Transmembrane helix</keyword>
<dbReference type="Proteomes" id="UP000177698">
    <property type="component" value="Unassembled WGS sequence"/>
</dbReference>
<protein>
    <recommendedName>
        <fullName evidence="4">DUF5666 domain-containing protein</fullName>
    </recommendedName>
</protein>
<evidence type="ECO:0000313" key="3">
    <source>
        <dbReference type="Proteomes" id="UP000177698"/>
    </source>
</evidence>
<evidence type="ECO:0000256" key="1">
    <source>
        <dbReference type="SAM" id="Phobius"/>
    </source>
</evidence>
<dbReference type="EMBL" id="MGAG01000009">
    <property type="protein sequence ID" value="OGK41834.1"/>
    <property type="molecule type" value="Genomic_DNA"/>
</dbReference>
<keyword evidence="1" id="KW-0812">Transmembrane</keyword>
<gene>
    <name evidence="2" type="ORF">A2954_03930</name>
</gene>
<accession>A0A1F7IET2</accession>
<organism evidence="2 3">
    <name type="scientific">Candidatus Roizmanbacteria bacterium RIFCSPLOWO2_01_FULL_37_12</name>
    <dbReference type="NCBI Taxonomy" id="1802056"/>
    <lineage>
        <taxon>Bacteria</taxon>
        <taxon>Candidatus Roizmaniibacteriota</taxon>
    </lineage>
</organism>
<evidence type="ECO:0000313" key="2">
    <source>
        <dbReference type="EMBL" id="OGK41834.1"/>
    </source>
</evidence>
<proteinExistence type="predicted"/>
<comment type="caution">
    <text evidence="2">The sequence shown here is derived from an EMBL/GenBank/DDBJ whole genome shotgun (WGS) entry which is preliminary data.</text>
</comment>
<reference evidence="2 3" key="1">
    <citation type="journal article" date="2016" name="Nat. Commun.">
        <title>Thousands of microbial genomes shed light on interconnected biogeochemical processes in an aquifer system.</title>
        <authorList>
            <person name="Anantharaman K."/>
            <person name="Brown C.T."/>
            <person name="Hug L.A."/>
            <person name="Sharon I."/>
            <person name="Castelle C.J."/>
            <person name="Probst A.J."/>
            <person name="Thomas B.C."/>
            <person name="Singh A."/>
            <person name="Wilkins M.J."/>
            <person name="Karaoz U."/>
            <person name="Brodie E.L."/>
            <person name="Williams K.H."/>
            <person name="Hubbard S.S."/>
            <person name="Banfield J.F."/>
        </authorList>
    </citation>
    <scope>NUCLEOTIDE SEQUENCE [LARGE SCALE GENOMIC DNA]</scope>
</reference>
<dbReference type="AlphaFoldDB" id="A0A1F7IET2"/>
<name>A0A1F7IET2_9BACT</name>
<dbReference type="STRING" id="1802056.A2954_03930"/>
<evidence type="ECO:0008006" key="4">
    <source>
        <dbReference type="Google" id="ProtNLM"/>
    </source>
</evidence>
<feature type="transmembrane region" description="Helical" evidence="1">
    <location>
        <begin position="7"/>
        <end position="28"/>
    </location>
</feature>
<keyword evidence="1" id="KW-0472">Membrane</keyword>
<sequence>MKTKSDSVHFIYIFTFLSFSILFGNLPFKYIKAQTTTSTASPTFNNSTEDNEIRSLKEKIATKVAELREKNTKAVSGIVQEIKTPQKVSVIKIKNWKDEILEIKIDSDLTKFYQITGEQQKEIKPSTLKKDSYIIATGIIKDKVVEANFVYLDDYFVVGSGKVTEVNKSDFFLSVITTDKENYTLDIETFTKQQLLNIKTLLPENVGFSKIKEGDSIHFVIKKTGATSSLVEQEKEINRFPAQRLLIIPQEYFIK</sequence>